<dbReference type="AlphaFoldDB" id="A0A437RRD3"/>
<dbReference type="OrthoDB" id="9800582at2"/>
<keyword evidence="7" id="KW-1185">Reference proteome</keyword>
<dbReference type="SUPFAM" id="SSF52467">
    <property type="entry name" value="DHS-like NAD/FAD-binding domain"/>
    <property type="match status" value="1"/>
</dbReference>
<feature type="binding site" evidence="4">
    <location>
        <position position="142"/>
    </location>
    <ligand>
        <name>Zn(2+)</name>
        <dbReference type="ChEBI" id="CHEBI:29105"/>
    </ligand>
</feature>
<reference evidence="6 7" key="1">
    <citation type="submission" date="2019-01" db="EMBL/GenBank/DDBJ databases">
        <authorList>
            <person name="Chen W.-M."/>
        </authorList>
    </citation>
    <scope>NUCLEOTIDE SEQUENCE [LARGE SCALE GENOMIC DNA]</scope>
    <source>
        <strain evidence="6 7">KYPY4</strain>
    </source>
</reference>
<dbReference type="Proteomes" id="UP000285575">
    <property type="component" value="Unassembled WGS sequence"/>
</dbReference>
<evidence type="ECO:0000256" key="1">
    <source>
        <dbReference type="ARBA" id="ARBA00012928"/>
    </source>
</evidence>
<evidence type="ECO:0000313" key="7">
    <source>
        <dbReference type="Proteomes" id="UP000285575"/>
    </source>
</evidence>
<keyword evidence="2" id="KW-0808">Transferase</keyword>
<dbReference type="Gene3D" id="3.30.1600.10">
    <property type="entry name" value="SIR2/SIRT2 'Small Domain"/>
    <property type="match status" value="1"/>
</dbReference>
<dbReference type="InterPro" id="IPR026590">
    <property type="entry name" value="Ssirtuin_cat_dom"/>
</dbReference>
<dbReference type="PROSITE" id="PS50305">
    <property type="entry name" value="SIRTUIN"/>
    <property type="match status" value="1"/>
</dbReference>
<evidence type="ECO:0000259" key="5">
    <source>
        <dbReference type="PROSITE" id="PS50305"/>
    </source>
</evidence>
<comment type="caution">
    <text evidence="6">The sequence shown here is derived from an EMBL/GenBank/DDBJ whole genome shotgun (WGS) entry which is preliminary data.</text>
</comment>
<evidence type="ECO:0000313" key="6">
    <source>
        <dbReference type="EMBL" id="RVU49347.1"/>
    </source>
</evidence>
<keyword evidence="4" id="KW-0862">Zinc</keyword>
<feature type="domain" description="Deacetylase sirtuin-type" evidence="5">
    <location>
        <begin position="2"/>
        <end position="278"/>
    </location>
</feature>
<accession>A0A437RRD3</accession>
<dbReference type="EC" id="2.3.1.286" evidence="1"/>
<dbReference type="InterPro" id="IPR003000">
    <property type="entry name" value="Sirtuin"/>
</dbReference>
<evidence type="ECO:0000256" key="4">
    <source>
        <dbReference type="PROSITE-ProRule" id="PRU00236"/>
    </source>
</evidence>
<organism evidence="6 7">
    <name type="scientific">Rubrivivax rivuli</name>
    <dbReference type="NCBI Taxonomy" id="1862385"/>
    <lineage>
        <taxon>Bacteria</taxon>
        <taxon>Pseudomonadati</taxon>
        <taxon>Pseudomonadota</taxon>
        <taxon>Betaproteobacteria</taxon>
        <taxon>Burkholderiales</taxon>
        <taxon>Sphaerotilaceae</taxon>
        <taxon>Rubrivivax</taxon>
    </lineage>
</organism>
<dbReference type="Pfam" id="PF02146">
    <property type="entry name" value="SIR2"/>
    <property type="match status" value="1"/>
</dbReference>
<protein>
    <recommendedName>
        <fullName evidence="1">protein acetyllysine N-acetyltransferase</fullName>
        <ecNumber evidence="1">2.3.1.286</ecNumber>
    </recommendedName>
</protein>
<dbReference type="RefSeq" id="WP_128226984.1">
    <property type="nucleotide sequence ID" value="NZ_SACR01000001.1"/>
</dbReference>
<keyword evidence="3" id="KW-0520">NAD</keyword>
<dbReference type="PANTHER" id="PTHR11085">
    <property type="entry name" value="NAD-DEPENDENT PROTEIN DEACYLASE SIRTUIN-5, MITOCHONDRIAL-RELATED"/>
    <property type="match status" value="1"/>
</dbReference>
<dbReference type="InterPro" id="IPR026591">
    <property type="entry name" value="Sirtuin_cat_small_dom_sf"/>
</dbReference>
<feature type="binding site" evidence="4">
    <location>
        <position position="176"/>
    </location>
    <ligand>
        <name>Zn(2+)</name>
        <dbReference type="ChEBI" id="CHEBI:29105"/>
    </ligand>
</feature>
<feature type="binding site" evidence="4">
    <location>
        <position position="145"/>
    </location>
    <ligand>
        <name>Zn(2+)</name>
        <dbReference type="ChEBI" id="CHEBI:29105"/>
    </ligand>
</feature>
<dbReference type="GO" id="GO:0070403">
    <property type="term" value="F:NAD+ binding"/>
    <property type="evidence" value="ECO:0007669"/>
    <property type="project" value="InterPro"/>
</dbReference>
<evidence type="ECO:0000256" key="2">
    <source>
        <dbReference type="ARBA" id="ARBA00022679"/>
    </source>
</evidence>
<sequence length="278" mass="29900">MPESQAQAVARAAELLAQADGLIVAAGAGMGVDSGLPDFRGTEGFWRAYPALKQAGLAFEEVASPLTFVHEPRLAWGFYGHRLQLYRRTLPHAGFQTLLQWGERLPHGAWVFTSNVDGQFQKAGFAPRRVAECHGSIHWLQCTHCEALPWPADALAVEVDEARCRWLGALPTCPHCGALARPNILMFGDGAWREERTQAQLTALQHALAGMRAPLVLELGAGSAIPSVRHFGHRVLREHGGRLVRINPRESQVPGALDVGLPMGAAAALAALAAALQA</sequence>
<dbReference type="InterPro" id="IPR050134">
    <property type="entry name" value="NAD-dep_sirtuin_deacylases"/>
</dbReference>
<dbReference type="Gene3D" id="3.40.50.1220">
    <property type="entry name" value="TPP-binding domain"/>
    <property type="match status" value="1"/>
</dbReference>
<feature type="active site" description="Proton acceptor" evidence="4">
    <location>
        <position position="134"/>
    </location>
</feature>
<name>A0A437RRD3_9BURK</name>
<dbReference type="GO" id="GO:0046872">
    <property type="term" value="F:metal ion binding"/>
    <property type="evidence" value="ECO:0007669"/>
    <property type="project" value="UniProtKB-KW"/>
</dbReference>
<feature type="binding site" evidence="4">
    <location>
        <position position="173"/>
    </location>
    <ligand>
        <name>Zn(2+)</name>
        <dbReference type="ChEBI" id="CHEBI:29105"/>
    </ligand>
</feature>
<keyword evidence="4" id="KW-0479">Metal-binding</keyword>
<dbReference type="EMBL" id="SACR01000001">
    <property type="protein sequence ID" value="RVU49347.1"/>
    <property type="molecule type" value="Genomic_DNA"/>
</dbReference>
<dbReference type="GO" id="GO:0017136">
    <property type="term" value="F:histone deacetylase activity, NAD-dependent"/>
    <property type="evidence" value="ECO:0007669"/>
    <property type="project" value="TreeGrafter"/>
</dbReference>
<proteinExistence type="predicted"/>
<dbReference type="InterPro" id="IPR029035">
    <property type="entry name" value="DHS-like_NAD/FAD-binding_dom"/>
</dbReference>
<evidence type="ECO:0000256" key="3">
    <source>
        <dbReference type="ARBA" id="ARBA00023027"/>
    </source>
</evidence>
<gene>
    <name evidence="6" type="ORF">EOE66_01880</name>
</gene>
<dbReference type="PANTHER" id="PTHR11085:SF4">
    <property type="entry name" value="NAD-DEPENDENT PROTEIN DEACYLASE"/>
    <property type="match status" value="1"/>
</dbReference>